<evidence type="ECO:0000256" key="8">
    <source>
        <dbReference type="ARBA" id="ARBA00022723"/>
    </source>
</evidence>
<evidence type="ECO:0000256" key="14">
    <source>
        <dbReference type="RuleBase" id="RU362132"/>
    </source>
</evidence>
<evidence type="ECO:0000256" key="12">
    <source>
        <dbReference type="ARBA" id="ARBA00023239"/>
    </source>
</evidence>
<dbReference type="InterPro" id="IPR012110">
    <property type="entry name" value="PDC/IPDC-like"/>
</dbReference>
<dbReference type="Proteomes" id="UP000622687">
    <property type="component" value="Unassembled WGS sequence"/>
</dbReference>
<dbReference type="FunFam" id="3.40.50.970:FF:000024">
    <property type="entry name" value="Pyruvate decarboxylase isozyme"/>
    <property type="match status" value="1"/>
</dbReference>
<dbReference type="InterPro" id="IPR047213">
    <property type="entry name" value="TPP_PYR_PDC_IPDC-like"/>
</dbReference>
<evidence type="ECO:0000256" key="2">
    <source>
        <dbReference type="ARBA" id="ARBA00001920"/>
    </source>
</evidence>
<name>A0A934HW10_9CLOT</name>
<dbReference type="Pfam" id="PF02775">
    <property type="entry name" value="TPP_enzyme_C"/>
    <property type="match status" value="1"/>
</dbReference>
<evidence type="ECO:0000313" key="19">
    <source>
        <dbReference type="Proteomes" id="UP000622687"/>
    </source>
</evidence>
<keyword evidence="9" id="KW-0210">Decarboxylase</keyword>
<reference evidence="18" key="1">
    <citation type="submission" date="2020-12" db="EMBL/GenBank/DDBJ databases">
        <title>Clostridium thailandense sp. nov., a novel acetogenic bacterium isolated from peat land soil in Thailand.</title>
        <authorList>
            <person name="Chaikitkaew S."/>
            <person name="Birkeland N.K."/>
        </authorList>
    </citation>
    <scope>NUCLEOTIDE SEQUENCE</scope>
    <source>
        <strain evidence="18">DSM 17425</strain>
    </source>
</reference>
<comment type="caution">
    <text evidence="18">The sequence shown here is derived from an EMBL/GenBank/DDBJ whole genome shotgun (WGS) entry which is preliminary data.</text>
</comment>
<keyword evidence="19" id="KW-1185">Reference proteome</keyword>
<dbReference type="Gene3D" id="3.40.50.1220">
    <property type="entry name" value="TPP-binding domain"/>
    <property type="match status" value="1"/>
</dbReference>
<dbReference type="RefSeq" id="WP_211141896.1">
    <property type="nucleotide sequence ID" value="NZ_JAEEGB010000006.1"/>
</dbReference>
<organism evidence="18 19">
    <name type="scientific">Clostridium aciditolerans</name>
    <dbReference type="NCBI Taxonomy" id="339861"/>
    <lineage>
        <taxon>Bacteria</taxon>
        <taxon>Bacillati</taxon>
        <taxon>Bacillota</taxon>
        <taxon>Clostridia</taxon>
        <taxon>Eubacteriales</taxon>
        <taxon>Clostridiaceae</taxon>
        <taxon>Clostridium</taxon>
    </lineage>
</organism>
<evidence type="ECO:0000256" key="3">
    <source>
        <dbReference type="ARBA" id="ARBA00001964"/>
    </source>
</evidence>
<evidence type="ECO:0000256" key="7">
    <source>
        <dbReference type="ARBA" id="ARBA00020054"/>
    </source>
</evidence>
<feature type="binding site" evidence="13">
    <location>
        <position position="468"/>
    </location>
    <ligand>
        <name>Mg(2+)</name>
        <dbReference type="ChEBI" id="CHEBI:18420"/>
    </ligand>
</feature>
<dbReference type="GO" id="GO:0000287">
    <property type="term" value="F:magnesium ion binding"/>
    <property type="evidence" value="ECO:0007669"/>
    <property type="project" value="InterPro"/>
</dbReference>
<keyword evidence="12" id="KW-0456">Lyase</keyword>
<dbReference type="CDD" id="cd02005">
    <property type="entry name" value="TPP_PDC_IPDC"/>
    <property type="match status" value="1"/>
</dbReference>
<dbReference type="CDD" id="cd07038">
    <property type="entry name" value="TPP_PYR_PDC_IPDC_like"/>
    <property type="match status" value="1"/>
</dbReference>
<evidence type="ECO:0000256" key="1">
    <source>
        <dbReference type="ARBA" id="ARBA00001041"/>
    </source>
</evidence>
<dbReference type="Pfam" id="PF00205">
    <property type="entry name" value="TPP_enzyme_M"/>
    <property type="match status" value="1"/>
</dbReference>
<comment type="function">
    <text evidence="4">Decarboxylates branched-chain and aromatic alpha-keto acids to aldehydes.</text>
</comment>
<evidence type="ECO:0000256" key="9">
    <source>
        <dbReference type="ARBA" id="ARBA00022793"/>
    </source>
</evidence>
<evidence type="ECO:0000256" key="10">
    <source>
        <dbReference type="ARBA" id="ARBA00022842"/>
    </source>
</evidence>
<dbReference type="GO" id="GO:0004737">
    <property type="term" value="F:pyruvate decarboxylase activity"/>
    <property type="evidence" value="ECO:0007669"/>
    <property type="project" value="UniProtKB-EC"/>
</dbReference>
<evidence type="ECO:0000256" key="4">
    <source>
        <dbReference type="ARBA" id="ARBA00002938"/>
    </source>
</evidence>
<dbReference type="PANTHER" id="PTHR43452">
    <property type="entry name" value="PYRUVATE DECARBOXYLASE"/>
    <property type="match status" value="1"/>
</dbReference>
<dbReference type="InterPro" id="IPR012000">
    <property type="entry name" value="Thiamin_PyroP_enz_cen_dom"/>
</dbReference>
<comment type="catalytic activity">
    <reaction evidence="1">
        <text>a 2-oxocarboxylate + H(+) = an aldehyde + CO2</text>
        <dbReference type="Rhea" id="RHEA:11628"/>
        <dbReference type="ChEBI" id="CHEBI:15378"/>
        <dbReference type="ChEBI" id="CHEBI:16526"/>
        <dbReference type="ChEBI" id="CHEBI:17478"/>
        <dbReference type="ChEBI" id="CHEBI:35179"/>
        <dbReference type="EC" id="4.1.1.1"/>
    </reaction>
</comment>
<comment type="cofactor">
    <cofactor evidence="3">
        <name>thiamine diphosphate</name>
        <dbReference type="ChEBI" id="CHEBI:58937"/>
    </cofactor>
</comment>
<comment type="cofactor">
    <cofactor evidence="13">
        <name>Mg(2+)</name>
        <dbReference type="ChEBI" id="CHEBI:18420"/>
    </cofactor>
    <text evidence="13">Binds 1 Mg(2+) per subunit.</text>
</comment>
<protein>
    <recommendedName>
        <fullName evidence="7">Alpha-keto-acid decarboxylase</fullName>
        <ecNumber evidence="6">4.1.1.1</ecNumber>
    </recommendedName>
</protein>
<evidence type="ECO:0000259" key="17">
    <source>
        <dbReference type="Pfam" id="PF02776"/>
    </source>
</evidence>
<comment type="cofactor">
    <cofactor evidence="2">
        <name>a metal cation</name>
        <dbReference type="ChEBI" id="CHEBI:25213"/>
    </cofactor>
</comment>
<dbReference type="InterPro" id="IPR011766">
    <property type="entry name" value="TPP_enzyme_TPP-bd"/>
</dbReference>
<feature type="domain" description="Thiamine pyrophosphate enzyme N-terminal TPP-binding" evidence="17">
    <location>
        <begin position="14"/>
        <end position="120"/>
    </location>
</feature>
<evidence type="ECO:0000259" key="16">
    <source>
        <dbReference type="Pfam" id="PF02775"/>
    </source>
</evidence>
<dbReference type="InterPro" id="IPR047214">
    <property type="entry name" value="TPP_PDC_IPDC"/>
</dbReference>
<evidence type="ECO:0000256" key="11">
    <source>
        <dbReference type="ARBA" id="ARBA00023052"/>
    </source>
</evidence>
<evidence type="ECO:0000313" key="18">
    <source>
        <dbReference type="EMBL" id="MBI6872394.1"/>
    </source>
</evidence>
<dbReference type="EMBL" id="JAEEGB010000006">
    <property type="protein sequence ID" value="MBI6872394.1"/>
    <property type="molecule type" value="Genomic_DNA"/>
</dbReference>
<dbReference type="SUPFAM" id="SSF52518">
    <property type="entry name" value="Thiamin diphosphate-binding fold (THDP-binding)"/>
    <property type="match status" value="2"/>
</dbReference>
<feature type="binding site" evidence="13">
    <location>
        <position position="441"/>
    </location>
    <ligand>
        <name>Mg(2+)</name>
        <dbReference type="ChEBI" id="CHEBI:18420"/>
    </ligand>
</feature>
<evidence type="ECO:0000259" key="15">
    <source>
        <dbReference type="Pfam" id="PF00205"/>
    </source>
</evidence>
<dbReference type="PIRSF" id="PIRSF036565">
    <property type="entry name" value="Pyruvt_ip_decrb"/>
    <property type="match status" value="1"/>
</dbReference>
<dbReference type="InterPro" id="IPR029061">
    <property type="entry name" value="THDP-binding"/>
</dbReference>
<dbReference type="AlphaFoldDB" id="A0A934HW10"/>
<dbReference type="InterPro" id="IPR012001">
    <property type="entry name" value="Thiamin_PyroP_enz_TPP-bd_dom"/>
</dbReference>
<comment type="similarity">
    <text evidence="5 14">Belongs to the TPP enzyme family.</text>
</comment>
<sequence>MVEDSVNSSDLKQTVGYYLYDCLSKEGITEILGVPGDYNFSLLDILEKYEGINFINCHNELNAGYAADAYARVKGISALITTFGVGELSACNAIAGSYSESVPVIHIVGGPKTKDQQAHKQMYHSLLNGDFDVFRKVYEHLTEYTATITPENAAFEIKAAIQKAKETKKPVYLLIATDIANQPIINRDVNLTIKQTNQSSLQAAIQHIDKIINQAQRPVLISGVYVSRYNLQPQVQQLVDKMNLPVATMMMGKGSFDESHKNFIGLYAGDLGSKEVQNIVEASDCILAIGTMWSDYNTGSFTAKLNPLNIIELQPDSVKIGMAAYENILIQDMLNELLTRINKRMTNVPTAPSPYVDVNISLEEDVSSKYYYPRFQKMLKENDILIADAGTFEFGIAQLKLPKGATYITQGGWGSIGYGTPAAFGACIAAKNRRVLLFVGDGSNQMTVQEFSSMLHNNCKPIIFLVNNKEYTIEKYLNVSQKNTHYNDLPLWDYSKLITAFGGDSYTAKVYTNKELDEAIKKAEVQCNERLCLIEIYAPKMDAPPIVHKMTKMLEQMQK</sequence>
<dbReference type="GO" id="GO:0030976">
    <property type="term" value="F:thiamine pyrophosphate binding"/>
    <property type="evidence" value="ECO:0007669"/>
    <property type="project" value="InterPro"/>
</dbReference>
<proteinExistence type="inferred from homology"/>
<evidence type="ECO:0000256" key="6">
    <source>
        <dbReference type="ARBA" id="ARBA00013202"/>
    </source>
</evidence>
<dbReference type="FunFam" id="3.40.50.1220:FF:000009">
    <property type="entry name" value="Pyruvate decarboxylase 1"/>
    <property type="match status" value="1"/>
</dbReference>
<dbReference type="SUPFAM" id="SSF52467">
    <property type="entry name" value="DHS-like NAD/FAD-binding domain"/>
    <property type="match status" value="1"/>
</dbReference>
<accession>A0A934HW10</accession>
<evidence type="ECO:0000256" key="5">
    <source>
        <dbReference type="ARBA" id="ARBA00007812"/>
    </source>
</evidence>
<dbReference type="Gene3D" id="3.40.50.970">
    <property type="match status" value="2"/>
</dbReference>
<dbReference type="Pfam" id="PF02776">
    <property type="entry name" value="TPP_enzyme_N"/>
    <property type="match status" value="1"/>
</dbReference>
<feature type="domain" description="Thiamine pyrophosphate enzyme TPP-binding" evidence="16">
    <location>
        <begin position="388"/>
        <end position="536"/>
    </location>
</feature>
<dbReference type="PANTHER" id="PTHR43452:SF30">
    <property type="entry name" value="PYRUVATE DECARBOXYLASE ISOZYME 1-RELATED"/>
    <property type="match status" value="1"/>
</dbReference>
<evidence type="ECO:0000256" key="13">
    <source>
        <dbReference type="PIRSR" id="PIRSR036565-2"/>
    </source>
</evidence>
<dbReference type="GO" id="GO:0005829">
    <property type="term" value="C:cytosol"/>
    <property type="evidence" value="ECO:0007669"/>
    <property type="project" value="TreeGrafter"/>
</dbReference>
<keyword evidence="8 13" id="KW-0479">Metal-binding</keyword>
<dbReference type="InterPro" id="IPR029035">
    <property type="entry name" value="DHS-like_NAD/FAD-binding_dom"/>
</dbReference>
<feature type="domain" description="Thiamine pyrophosphate enzyme central" evidence="15">
    <location>
        <begin position="206"/>
        <end position="336"/>
    </location>
</feature>
<keyword evidence="11 14" id="KW-0786">Thiamine pyrophosphate</keyword>
<dbReference type="GO" id="GO:0000949">
    <property type="term" value="P:aromatic amino acid family catabolic process to alcohol via Ehrlich pathway"/>
    <property type="evidence" value="ECO:0007669"/>
    <property type="project" value="TreeGrafter"/>
</dbReference>
<dbReference type="EC" id="4.1.1.1" evidence="6"/>
<gene>
    <name evidence="18" type="ORF">I6U51_06685</name>
</gene>
<keyword evidence="10 13" id="KW-0460">Magnesium</keyword>